<dbReference type="OrthoDB" id="5987909at2759"/>
<dbReference type="SUPFAM" id="SSF81321">
    <property type="entry name" value="Family A G protein-coupled receptor-like"/>
    <property type="match status" value="1"/>
</dbReference>
<dbReference type="VEuPathDB" id="VectorBase:HLOH_060386"/>
<dbReference type="EMBL" id="JABSTR010000006">
    <property type="protein sequence ID" value="KAH9372928.1"/>
    <property type="molecule type" value="Genomic_DNA"/>
</dbReference>
<proteinExistence type="predicted"/>
<evidence type="ECO:0000313" key="8">
    <source>
        <dbReference type="EMBL" id="KAH9372928.1"/>
    </source>
</evidence>
<dbReference type="PANTHER" id="PTHR24241:SF117">
    <property type="entry name" value="G-PROTEIN COUPLED RECEPTORS FAMILY 1 PROFILE DOMAIN-CONTAINING PROTEIN"/>
    <property type="match status" value="1"/>
</dbReference>
<feature type="domain" description="G-protein coupled receptors family 1 profile" evidence="7">
    <location>
        <begin position="1"/>
        <end position="46"/>
    </location>
</feature>
<evidence type="ECO:0000259" key="7">
    <source>
        <dbReference type="PROSITE" id="PS50262"/>
    </source>
</evidence>
<comment type="caution">
    <text evidence="8">The sequence shown here is derived from an EMBL/GenBank/DDBJ whole genome shotgun (WGS) entry which is preliminary data.</text>
</comment>
<sequence length="144" mass="15547">MLCWIPYFAVHNVRIHSHYCIKVPRALIVFAETAALLNSAVNPIFYGLFNVNIRRGICDILPWACGCRRRGCSADSSQRSRCCDASQAAGVTSCSYTVGGGSAASPTEKKTSWRCKRRKLDCCMGILKPPASTTNGTVAAAAEV</sequence>
<evidence type="ECO:0000256" key="6">
    <source>
        <dbReference type="ARBA" id="ARBA00023170"/>
    </source>
</evidence>
<evidence type="ECO:0000256" key="4">
    <source>
        <dbReference type="ARBA" id="ARBA00022989"/>
    </source>
</evidence>
<name>A0A9J6GEM2_HAELO</name>
<dbReference type="Gene3D" id="1.20.1070.10">
    <property type="entry name" value="Rhodopsin 7-helix transmembrane proteins"/>
    <property type="match status" value="1"/>
</dbReference>
<dbReference type="PROSITE" id="PS50262">
    <property type="entry name" value="G_PROTEIN_RECEP_F1_2"/>
    <property type="match status" value="1"/>
</dbReference>
<keyword evidence="3" id="KW-0812">Transmembrane</keyword>
<reference evidence="8 9" key="1">
    <citation type="journal article" date="2020" name="Cell">
        <title>Large-Scale Comparative Analyses of Tick Genomes Elucidate Their Genetic Diversity and Vector Capacities.</title>
        <authorList>
            <consortium name="Tick Genome and Microbiome Consortium (TIGMIC)"/>
            <person name="Jia N."/>
            <person name="Wang J."/>
            <person name="Shi W."/>
            <person name="Du L."/>
            <person name="Sun Y."/>
            <person name="Zhan W."/>
            <person name="Jiang J.F."/>
            <person name="Wang Q."/>
            <person name="Zhang B."/>
            <person name="Ji P."/>
            <person name="Bell-Sakyi L."/>
            <person name="Cui X.M."/>
            <person name="Yuan T.T."/>
            <person name="Jiang B.G."/>
            <person name="Yang W.F."/>
            <person name="Lam T.T."/>
            <person name="Chang Q.C."/>
            <person name="Ding S.J."/>
            <person name="Wang X.J."/>
            <person name="Zhu J.G."/>
            <person name="Ruan X.D."/>
            <person name="Zhao L."/>
            <person name="Wei J.T."/>
            <person name="Ye R.Z."/>
            <person name="Que T.C."/>
            <person name="Du C.H."/>
            <person name="Zhou Y.H."/>
            <person name="Cheng J.X."/>
            <person name="Dai P.F."/>
            <person name="Guo W.B."/>
            <person name="Han X.H."/>
            <person name="Huang E.J."/>
            <person name="Li L.F."/>
            <person name="Wei W."/>
            <person name="Gao Y.C."/>
            <person name="Liu J.Z."/>
            <person name="Shao H.Z."/>
            <person name="Wang X."/>
            <person name="Wang C.C."/>
            <person name="Yang T.C."/>
            <person name="Huo Q.B."/>
            <person name="Li W."/>
            <person name="Chen H.Y."/>
            <person name="Chen S.E."/>
            <person name="Zhou L.G."/>
            <person name="Ni X.B."/>
            <person name="Tian J.H."/>
            <person name="Sheng Y."/>
            <person name="Liu T."/>
            <person name="Pan Y.S."/>
            <person name="Xia L.Y."/>
            <person name="Li J."/>
            <person name="Zhao F."/>
            <person name="Cao W.C."/>
        </authorList>
    </citation>
    <scope>NUCLEOTIDE SEQUENCE [LARGE SCALE GENOMIC DNA]</scope>
    <source>
        <strain evidence="8">HaeL-2018</strain>
    </source>
</reference>
<evidence type="ECO:0000256" key="3">
    <source>
        <dbReference type="ARBA" id="ARBA00022692"/>
    </source>
</evidence>
<dbReference type="GO" id="GO:0042277">
    <property type="term" value="F:peptide binding"/>
    <property type="evidence" value="ECO:0007669"/>
    <property type="project" value="TreeGrafter"/>
</dbReference>
<dbReference type="GO" id="GO:0005886">
    <property type="term" value="C:plasma membrane"/>
    <property type="evidence" value="ECO:0007669"/>
    <property type="project" value="UniProtKB-SubCell"/>
</dbReference>
<protein>
    <recommendedName>
        <fullName evidence="7">G-protein coupled receptors family 1 profile domain-containing protein</fullName>
    </recommendedName>
</protein>
<keyword evidence="6" id="KW-0675">Receptor</keyword>
<dbReference type="PANTHER" id="PTHR24241">
    <property type="entry name" value="NEUROPEPTIDE RECEPTOR-RELATED G-PROTEIN COUPLED RECEPTOR"/>
    <property type="match status" value="1"/>
</dbReference>
<organism evidence="8 9">
    <name type="scientific">Haemaphysalis longicornis</name>
    <name type="common">Bush tick</name>
    <dbReference type="NCBI Taxonomy" id="44386"/>
    <lineage>
        <taxon>Eukaryota</taxon>
        <taxon>Metazoa</taxon>
        <taxon>Ecdysozoa</taxon>
        <taxon>Arthropoda</taxon>
        <taxon>Chelicerata</taxon>
        <taxon>Arachnida</taxon>
        <taxon>Acari</taxon>
        <taxon>Parasitiformes</taxon>
        <taxon>Ixodida</taxon>
        <taxon>Ixodoidea</taxon>
        <taxon>Ixodidae</taxon>
        <taxon>Haemaphysalinae</taxon>
        <taxon>Haemaphysalis</taxon>
    </lineage>
</organism>
<evidence type="ECO:0000256" key="2">
    <source>
        <dbReference type="ARBA" id="ARBA00022475"/>
    </source>
</evidence>
<keyword evidence="2" id="KW-1003">Cell membrane</keyword>
<dbReference type="GO" id="GO:0032870">
    <property type="term" value="P:cellular response to hormone stimulus"/>
    <property type="evidence" value="ECO:0007669"/>
    <property type="project" value="TreeGrafter"/>
</dbReference>
<dbReference type="InterPro" id="IPR017452">
    <property type="entry name" value="GPCR_Rhodpsn_7TM"/>
</dbReference>
<accession>A0A9J6GEM2</accession>
<keyword evidence="5" id="KW-0472">Membrane</keyword>
<dbReference type="Proteomes" id="UP000821853">
    <property type="component" value="Chromosome 4"/>
</dbReference>
<keyword evidence="9" id="KW-1185">Reference proteome</keyword>
<evidence type="ECO:0000256" key="5">
    <source>
        <dbReference type="ARBA" id="ARBA00023136"/>
    </source>
</evidence>
<gene>
    <name evidence="8" type="ORF">HPB48_020066</name>
</gene>
<dbReference type="AlphaFoldDB" id="A0A9J6GEM2"/>
<dbReference type="GO" id="GO:0004930">
    <property type="term" value="F:G protein-coupled receptor activity"/>
    <property type="evidence" value="ECO:0007669"/>
    <property type="project" value="TreeGrafter"/>
</dbReference>
<keyword evidence="4" id="KW-1133">Transmembrane helix</keyword>
<comment type="subcellular location">
    <subcellularLocation>
        <location evidence="1">Cell membrane</location>
        <topology evidence="1">Multi-pass membrane protein</topology>
    </subcellularLocation>
</comment>
<evidence type="ECO:0000313" key="9">
    <source>
        <dbReference type="Proteomes" id="UP000821853"/>
    </source>
</evidence>
<evidence type="ECO:0000256" key="1">
    <source>
        <dbReference type="ARBA" id="ARBA00004651"/>
    </source>
</evidence>